<dbReference type="GO" id="GO:0008270">
    <property type="term" value="F:zinc ion binding"/>
    <property type="evidence" value="ECO:0007669"/>
    <property type="project" value="UniProtKB-KW"/>
</dbReference>
<keyword evidence="1" id="KW-0863">Zinc-finger</keyword>
<evidence type="ECO:0000256" key="1">
    <source>
        <dbReference type="PROSITE-ProRule" id="PRU00325"/>
    </source>
</evidence>
<comment type="caution">
    <text evidence="3">The sequence shown here is derived from an EMBL/GenBank/DDBJ whole genome shotgun (WGS) entry which is preliminary data.</text>
</comment>
<dbReference type="InterPro" id="IPR007527">
    <property type="entry name" value="Znf_SWIM"/>
</dbReference>
<dbReference type="PANTHER" id="PTHR35385:SF2">
    <property type="entry name" value="PROTEIN B, PUTATIVE-RELATED"/>
    <property type="match status" value="1"/>
</dbReference>
<dbReference type="Proteomes" id="UP001162162">
    <property type="component" value="Unassembled WGS sequence"/>
</dbReference>
<evidence type="ECO:0000313" key="4">
    <source>
        <dbReference type="Proteomes" id="UP001162162"/>
    </source>
</evidence>
<evidence type="ECO:0000259" key="2">
    <source>
        <dbReference type="PROSITE" id="PS50966"/>
    </source>
</evidence>
<keyword evidence="4" id="KW-1185">Reference proteome</keyword>
<reference evidence="3" key="1">
    <citation type="journal article" date="2023" name="Insect Mol. Biol.">
        <title>Genome sequencing provides insights into the evolution of gene families encoding plant cell wall-degrading enzymes in longhorned beetles.</title>
        <authorList>
            <person name="Shin N.R."/>
            <person name="Okamura Y."/>
            <person name="Kirsch R."/>
            <person name="Pauchet Y."/>
        </authorList>
    </citation>
    <scope>NUCLEOTIDE SEQUENCE</scope>
    <source>
        <strain evidence="3">AMC_N1</strain>
    </source>
</reference>
<gene>
    <name evidence="3" type="ORF">NQ318_016204</name>
</gene>
<dbReference type="AlphaFoldDB" id="A0AAV8YF83"/>
<dbReference type="PANTHER" id="PTHR35385">
    <property type="entry name" value="PROTEIN B, PUTATIVE-RELATED-RELATED"/>
    <property type="match status" value="1"/>
</dbReference>
<feature type="domain" description="SWIM-type" evidence="2">
    <location>
        <begin position="125"/>
        <end position="156"/>
    </location>
</feature>
<sequence>MKLFRDILFSTHEEAEENATRFFSTEEVINNKCVNEYTVDAAYKTHGYKPKFEWYLAYRIEIITRGNNTNNYTEASIRIFKDIVLQRCKAFNACALVEFVSPILENYYKTQNIFHVASESENFLYTVYTDIACCDCPYGASGRYCKHLCAIENSCGIFFKNSPLLQETDKTLLAKIAVGEDAPSNFYSNMCTPELGNSNNPFESA</sequence>
<dbReference type="EMBL" id="JAPWTK010000115">
    <property type="protein sequence ID" value="KAJ8949573.1"/>
    <property type="molecule type" value="Genomic_DNA"/>
</dbReference>
<keyword evidence="1" id="KW-0862">Zinc</keyword>
<proteinExistence type="predicted"/>
<keyword evidence="1" id="KW-0479">Metal-binding</keyword>
<dbReference type="PROSITE" id="PS50966">
    <property type="entry name" value="ZF_SWIM"/>
    <property type="match status" value="1"/>
</dbReference>
<evidence type="ECO:0000313" key="3">
    <source>
        <dbReference type="EMBL" id="KAJ8949573.1"/>
    </source>
</evidence>
<name>A0AAV8YF83_9CUCU</name>
<protein>
    <recommendedName>
        <fullName evidence="2">SWIM-type domain-containing protein</fullName>
    </recommendedName>
</protein>
<accession>A0AAV8YF83</accession>
<organism evidence="3 4">
    <name type="scientific">Aromia moschata</name>
    <dbReference type="NCBI Taxonomy" id="1265417"/>
    <lineage>
        <taxon>Eukaryota</taxon>
        <taxon>Metazoa</taxon>
        <taxon>Ecdysozoa</taxon>
        <taxon>Arthropoda</taxon>
        <taxon>Hexapoda</taxon>
        <taxon>Insecta</taxon>
        <taxon>Pterygota</taxon>
        <taxon>Neoptera</taxon>
        <taxon>Endopterygota</taxon>
        <taxon>Coleoptera</taxon>
        <taxon>Polyphaga</taxon>
        <taxon>Cucujiformia</taxon>
        <taxon>Chrysomeloidea</taxon>
        <taxon>Cerambycidae</taxon>
        <taxon>Cerambycinae</taxon>
        <taxon>Callichromatini</taxon>
        <taxon>Aromia</taxon>
    </lineage>
</organism>